<evidence type="ECO:0008006" key="2">
    <source>
        <dbReference type="Google" id="ProtNLM"/>
    </source>
</evidence>
<dbReference type="PANTHER" id="PTHR21174">
    <property type="match status" value="1"/>
</dbReference>
<dbReference type="PIRSF" id="PIRSF035170">
    <property type="entry name" value="HD_phosphohydro"/>
    <property type="match status" value="1"/>
</dbReference>
<dbReference type="AlphaFoldDB" id="A0A6S6TWA7"/>
<dbReference type="Gene3D" id="1.10.3210.10">
    <property type="entry name" value="Hypothetical protein af1432"/>
    <property type="match status" value="1"/>
</dbReference>
<dbReference type="SUPFAM" id="SSF109604">
    <property type="entry name" value="HD-domain/PDEase-like"/>
    <property type="match status" value="1"/>
</dbReference>
<evidence type="ECO:0000313" key="1">
    <source>
        <dbReference type="EMBL" id="CAA6821030.1"/>
    </source>
</evidence>
<reference evidence="1" key="1">
    <citation type="submission" date="2020-01" db="EMBL/GenBank/DDBJ databases">
        <authorList>
            <person name="Meier V. D."/>
            <person name="Meier V D."/>
        </authorList>
    </citation>
    <scope>NUCLEOTIDE SEQUENCE</scope>
    <source>
        <strain evidence="1">HLG_WM_MAG_05</strain>
    </source>
</reference>
<dbReference type="InterPro" id="IPR009218">
    <property type="entry name" value="HD_phosphohydro"/>
</dbReference>
<proteinExistence type="predicted"/>
<dbReference type="EMBL" id="CACVAU010000062">
    <property type="protein sequence ID" value="CAA6821030.1"/>
    <property type="molecule type" value="Genomic_DNA"/>
</dbReference>
<accession>A0A6S6TWA7</accession>
<sequence>MLKNKFKTLCQNFTYNVNIIEVLWEEIEKSHNNQDRYYHTLTHLAYIYNVLPKPNKVMEFAIFYHDIIYNPLSNDNEMQSAILCSKRLKLLKVPNKTIDAIHQLIIETKTHEPTSEQNALFLDADLAILGTKTQTYTQYCQNVRQEYAMYNNTTYIIGRQKVLKHFLAKDKIYKSKYFHDKYEKQARENILIEYNSYI</sequence>
<protein>
    <recommendedName>
        <fullName evidence="2">Metal-dependent HD superfamily phosphohydrolase</fullName>
    </recommendedName>
</protein>
<organism evidence="1">
    <name type="scientific">uncultured Sulfurovum sp</name>
    <dbReference type="NCBI Taxonomy" id="269237"/>
    <lineage>
        <taxon>Bacteria</taxon>
        <taxon>Pseudomonadati</taxon>
        <taxon>Campylobacterota</taxon>
        <taxon>Epsilonproteobacteria</taxon>
        <taxon>Campylobacterales</taxon>
        <taxon>Sulfurovaceae</taxon>
        <taxon>Sulfurovum</taxon>
        <taxon>environmental samples</taxon>
    </lineage>
</organism>
<name>A0A6S6TWA7_9BACT</name>
<dbReference type="PANTHER" id="PTHR21174:SF0">
    <property type="entry name" value="HD PHOSPHOHYDROLASE FAMILY PROTEIN-RELATED"/>
    <property type="match status" value="1"/>
</dbReference>
<gene>
    <name evidence="1" type="ORF">HELGO_WM18526</name>
</gene>